<organism evidence="3 4">
    <name type="scientific">Beijerinckia indica subsp. indica (strain ATCC 9039 / DSM 1715 / NCIMB 8712)</name>
    <dbReference type="NCBI Taxonomy" id="395963"/>
    <lineage>
        <taxon>Bacteria</taxon>
        <taxon>Pseudomonadati</taxon>
        <taxon>Pseudomonadota</taxon>
        <taxon>Alphaproteobacteria</taxon>
        <taxon>Hyphomicrobiales</taxon>
        <taxon>Beijerinckiaceae</taxon>
        <taxon>Beijerinckia</taxon>
    </lineage>
</organism>
<accession>B2IEL2</accession>
<evidence type="ECO:0000313" key="3">
    <source>
        <dbReference type="EMBL" id="ACB96952.1"/>
    </source>
</evidence>
<proteinExistence type="predicted"/>
<evidence type="ECO:0000313" key="4">
    <source>
        <dbReference type="Proteomes" id="UP000001695"/>
    </source>
</evidence>
<dbReference type="eggNOG" id="ENOG502Z7Z9">
    <property type="taxonomic scope" value="Bacteria"/>
</dbReference>
<gene>
    <name evidence="3" type="ordered locus">Bind_3395</name>
</gene>
<dbReference type="CDD" id="cd01058">
    <property type="entry name" value="AAMH_B"/>
    <property type="match status" value="1"/>
</dbReference>
<dbReference type="SUPFAM" id="SSF47240">
    <property type="entry name" value="Ferritin-like"/>
    <property type="match status" value="1"/>
</dbReference>
<dbReference type="KEGG" id="bid:Bind_3395"/>
<name>B2IEL2_BEII9</name>
<dbReference type="GO" id="GO:0016709">
    <property type="term" value="F:oxidoreductase activity, acting on paired donors, with incorporation or reduction of molecular oxygen, NAD(P)H as one donor, and incorporation of one atom of oxygen"/>
    <property type="evidence" value="ECO:0007669"/>
    <property type="project" value="InterPro"/>
</dbReference>
<dbReference type="EMBL" id="CP001016">
    <property type="protein sequence ID" value="ACB96952.1"/>
    <property type="molecule type" value="Genomic_DNA"/>
</dbReference>
<dbReference type="InterPro" id="IPR012078">
    <property type="entry name" value="MP_mOase_hydro"/>
</dbReference>
<keyword evidence="2" id="KW-0503">Monooxygenase</keyword>
<dbReference type="OrthoDB" id="9806768at2"/>
<dbReference type="Gene3D" id="1.10.620.20">
    <property type="entry name" value="Ribonucleotide Reductase, subunit A"/>
    <property type="match status" value="1"/>
</dbReference>
<dbReference type="PIRSF" id="PIRSF000040">
    <property type="entry name" value="MMOH_comp"/>
    <property type="match status" value="1"/>
</dbReference>
<dbReference type="RefSeq" id="WP_012386300.1">
    <property type="nucleotide sequence ID" value="NC_010581.1"/>
</dbReference>
<dbReference type="InterPro" id="IPR012348">
    <property type="entry name" value="RNR-like"/>
</dbReference>
<keyword evidence="1" id="KW-0560">Oxidoreductase</keyword>
<keyword evidence="4" id="KW-1185">Reference proteome</keyword>
<dbReference type="InterPro" id="IPR003430">
    <property type="entry name" value="Phenol_Hydrox"/>
</dbReference>
<dbReference type="InterPro" id="IPR009078">
    <property type="entry name" value="Ferritin-like_SF"/>
</dbReference>
<dbReference type="HOGENOM" id="CLU_061948_1_0_5"/>
<reference evidence="4" key="1">
    <citation type="submission" date="2008-03" db="EMBL/GenBank/DDBJ databases">
        <title>Complete sequence of chromosome of Beijerinckia indica subsp. indica ATCC 9039.</title>
        <authorList>
            <consortium name="US DOE Joint Genome Institute"/>
            <person name="Copeland A."/>
            <person name="Lucas S."/>
            <person name="Lapidus A."/>
            <person name="Glavina del Rio T."/>
            <person name="Dalin E."/>
            <person name="Tice H."/>
            <person name="Bruce D."/>
            <person name="Goodwin L."/>
            <person name="Pitluck S."/>
            <person name="LaButti K."/>
            <person name="Schmutz J."/>
            <person name="Larimer F."/>
            <person name="Land M."/>
            <person name="Hauser L."/>
            <person name="Kyrpides N."/>
            <person name="Mikhailova N."/>
            <person name="Dunfield P.F."/>
            <person name="Dedysh S.N."/>
            <person name="Liesack W."/>
            <person name="Saw J.H."/>
            <person name="Alam M."/>
            <person name="Chen Y."/>
            <person name="Murrell J.C."/>
            <person name="Richardson P."/>
        </authorList>
    </citation>
    <scope>NUCLEOTIDE SEQUENCE [LARGE SCALE GENOMIC DNA]</scope>
    <source>
        <strain evidence="4">ATCC 9039 / DSM 1715 / NCIMB 8712</strain>
    </source>
</reference>
<dbReference type="STRING" id="395963.Bind_3395"/>
<dbReference type="Proteomes" id="UP000001695">
    <property type="component" value="Chromosome"/>
</dbReference>
<protein>
    <submittedName>
        <fullName evidence="3">Methane/phenol/toluene hydroxylase</fullName>
    </submittedName>
</protein>
<evidence type="ECO:0000256" key="1">
    <source>
        <dbReference type="ARBA" id="ARBA00023002"/>
    </source>
</evidence>
<dbReference type="AlphaFoldDB" id="B2IEL2"/>
<reference evidence="3 4" key="2">
    <citation type="journal article" date="2010" name="J. Bacteriol.">
        <title>Complete genome sequence of Beijerinckia indica subsp. indica.</title>
        <authorList>
            <person name="Tamas I."/>
            <person name="Dedysh S.N."/>
            <person name="Liesack W."/>
            <person name="Stott M.B."/>
            <person name="Alam M."/>
            <person name="Murrell J.C."/>
            <person name="Dunfield P.F."/>
        </authorList>
    </citation>
    <scope>NUCLEOTIDE SEQUENCE [LARGE SCALE GENOMIC DNA]</scope>
    <source>
        <strain evidence="4">ATCC 9039 / DSM 1715 / NCIMB 8712</strain>
    </source>
</reference>
<evidence type="ECO:0000256" key="2">
    <source>
        <dbReference type="ARBA" id="ARBA00023033"/>
    </source>
</evidence>
<dbReference type="Pfam" id="PF02332">
    <property type="entry name" value="Phenol_Hydrox"/>
    <property type="match status" value="1"/>
</dbReference>
<sequence>MNEHVTLEPEAEAYSGAAGAKIFPSSDSRKYNYYEPKGRKATHYEDVTVDVQPDPERYLAQNWIISFANGDPGYSKDWTKIKSSNWHLFRAPDQEWERTHYQRQATIVGALENVIQNGRRSGAASRIDKQWVKILQDHVGAFKHLEYGLGISLMHAQRLGYTQMINNALLTNSSYKLRMSQDITLYLGEIALDIPEFDPAAGKKHWLEDELWQKTREAVEYVMGTNDYLEQYFATNVCIEPLIGELFRSGFVMQDAAAQNDFMTPSVIAAGEADYERNLANTVELLTVLANDETYGTENRAIFQSWLTAHGGRALAAARQLQPIWSQPINKRAQFADVLEKQLARIDSITSAIGIAPLSRA</sequence>